<evidence type="ECO:0000313" key="3">
    <source>
        <dbReference type="Proteomes" id="UP001362999"/>
    </source>
</evidence>
<organism evidence="2 3">
    <name type="scientific">Favolaschia claudopus</name>
    <dbReference type="NCBI Taxonomy" id="2862362"/>
    <lineage>
        <taxon>Eukaryota</taxon>
        <taxon>Fungi</taxon>
        <taxon>Dikarya</taxon>
        <taxon>Basidiomycota</taxon>
        <taxon>Agaricomycotina</taxon>
        <taxon>Agaricomycetes</taxon>
        <taxon>Agaricomycetidae</taxon>
        <taxon>Agaricales</taxon>
        <taxon>Marasmiineae</taxon>
        <taxon>Mycenaceae</taxon>
        <taxon>Favolaschia</taxon>
    </lineage>
</organism>
<dbReference type="AlphaFoldDB" id="A0AAW0B9S1"/>
<comment type="caution">
    <text evidence="2">The sequence shown here is derived from an EMBL/GenBank/DDBJ whole genome shotgun (WGS) entry which is preliminary data.</text>
</comment>
<dbReference type="EMBL" id="JAWWNJ010000037">
    <property type="protein sequence ID" value="KAK7022312.1"/>
    <property type="molecule type" value="Genomic_DNA"/>
</dbReference>
<accession>A0AAW0B9S1</accession>
<feature type="compositionally biased region" description="Low complexity" evidence="1">
    <location>
        <begin position="193"/>
        <end position="202"/>
    </location>
</feature>
<proteinExistence type="predicted"/>
<feature type="compositionally biased region" description="Polar residues" evidence="1">
    <location>
        <begin position="63"/>
        <end position="74"/>
    </location>
</feature>
<sequence length="202" mass="21732">MSSTGCTTLSPPQAHATFCPASSPHVTLILLVLLQQHLRRPCRPPIRCTRPPPQRRARRPMHTWSQRRTCSRSSPLRKHTTDVVFEARNEAVCVGVVSGIRPRPTNTALPPPHPPRQIRRPCDGHSDAGAIRCAPTQSGSRVHALKMSRSGSSPPFEGGVARGIELIAMETLEAESEAGERSTSKNAGGARGGAEVAEFGDS</sequence>
<evidence type="ECO:0000313" key="2">
    <source>
        <dbReference type="EMBL" id="KAK7022312.1"/>
    </source>
</evidence>
<evidence type="ECO:0000256" key="1">
    <source>
        <dbReference type="SAM" id="MobiDB-lite"/>
    </source>
</evidence>
<gene>
    <name evidence="2" type="ORF">R3P38DRAFT_3195693</name>
</gene>
<keyword evidence="3" id="KW-1185">Reference proteome</keyword>
<dbReference type="Proteomes" id="UP001362999">
    <property type="component" value="Unassembled WGS sequence"/>
</dbReference>
<feature type="region of interest" description="Disordered" evidence="1">
    <location>
        <begin position="173"/>
        <end position="202"/>
    </location>
</feature>
<feature type="region of interest" description="Disordered" evidence="1">
    <location>
        <begin position="44"/>
        <end position="75"/>
    </location>
</feature>
<reference evidence="2 3" key="1">
    <citation type="journal article" date="2024" name="J Genomics">
        <title>Draft genome sequencing and assembly of Favolaschia claudopus CIRM-BRFM 2984 isolated from oak limbs.</title>
        <authorList>
            <person name="Navarro D."/>
            <person name="Drula E."/>
            <person name="Chaduli D."/>
            <person name="Cazenave R."/>
            <person name="Ahrendt S."/>
            <person name="Wang J."/>
            <person name="Lipzen A."/>
            <person name="Daum C."/>
            <person name="Barry K."/>
            <person name="Grigoriev I.V."/>
            <person name="Favel A."/>
            <person name="Rosso M.N."/>
            <person name="Martin F."/>
        </authorList>
    </citation>
    <scope>NUCLEOTIDE SEQUENCE [LARGE SCALE GENOMIC DNA]</scope>
    <source>
        <strain evidence="2 3">CIRM-BRFM 2984</strain>
    </source>
</reference>
<name>A0AAW0B9S1_9AGAR</name>
<protein>
    <submittedName>
        <fullName evidence="2">Uncharacterized protein</fullName>
    </submittedName>
</protein>